<evidence type="ECO:0000256" key="1">
    <source>
        <dbReference type="SAM" id="MobiDB-lite"/>
    </source>
</evidence>
<organism evidence="3 4">
    <name type="scientific">Holothuria leucospilota</name>
    <name type="common">Black long sea cucumber</name>
    <name type="synonym">Mertensiothuria leucospilota</name>
    <dbReference type="NCBI Taxonomy" id="206669"/>
    <lineage>
        <taxon>Eukaryota</taxon>
        <taxon>Metazoa</taxon>
        <taxon>Echinodermata</taxon>
        <taxon>Eleutherozoa</taxon>
        <taxon>Echinozoa</taxon>
        <taxon>Holothuroidea</taxon>
        <taxon>Aspidochirotacea</taxon>
        <taxon>Aspidochirotida</taxon>
        <taxon>Holothuriidae</taxon>
        <taxon>Holothuria</taxon>
    </lineage>
</organism>
<protein>
    <submittedName>
        <fullName evidence="3">Marginal zone B- and B1-cell-specific protein</fullName>
    </submittedName>
</protein>
<sequence>MKIQQIHFLAIFGLLSLLILSFSMQSVQGDSDNTKDDGEVAVDEQEKEEKEEDEELEDDSDEPDIEAMSIDGQTIHFGIPGEDDEFHNQHIPEEFKCDACYILVRKFREAFDKANKKRPSLQKNLPESEIIDLLEDVCSSEWMDVGVKEVNGQPRLSGPGMAIENEPGIMQGGGKWPYRASASKKSFIILDPLAAPCLGRLPRNMHGCTSRSRMHALCMDILGEIDEERIYSHYLKGDMDTRICMMDYNVCVKRLSKPKVARPKKVEL</sequence>
<accession>A0A9Q0YGY5</accession>
<dbReference type="PANTHER" id="PTHR15881:SF2">
    <property type="entry name" value="MARGINAL ZONE B- AND B1-CELL-SPECIFIC PROTEIN"/>
    <property type="match status" value="1"/>
</dbReference>
<evidence type="ECO:0000313" key="4">
    <source>
        <dbReference type="Proteomes" id="UP001152320"/>
    </source>
</evidence>
<evidence type="ECO:0000313" key="3">
    <source>
        <dbReference type="EMBL" id="KAJ8022432.1"/>
    </source>
</evidence>
<dbReference type="Proteomes" id="UP001152320">
    <property type="component" value="Chromosome 20"/>
</dbReference>
<dbReference type="OrthoDB" id="448621at2759"/>
<dbReference type="GO" id="GO:0005576">
    <property type="term" value="C:extracellular region"/>
    <property type="evidence" value="ECO:0007669"/>
    <property type="project" value="TreeGrafter"/>
</dbReference>
<name>A0A9Q0YGY5_HOLLE</name>
<comment type="caution">
    <text evidence="3">The sequence shown here is derived from an EMBL/GenBank/DDBJ whole genome shotgun (WGS) entry which is preliminary data.</text>
</comment>
<feature type="signal peptide" evidence="2">
    <location>
        <begin position="1"/>
        <end position="29"/>
    </location>
</feature>
<dbReference type="GO" id="GO:0034663">
    <property type="term" value="C:endoplasmic reticulum chaperone complex"/>
    <property type="evidence" value="ECO:0007669"/>
    <property type="project" value="TreeGrafter"/>
</dbReference>
<feature type="compositionally biased region" description="Acidic residues" evidence="1">
    <location>
        <begin position="39"/>
        <end position="64"/>
    </location>
</feature>
<reference evidence="3" key="1">
    <citation type="submission" date="2021-10" db="EMBL/GenBank/DDBJ databases">
        <title>Tropical sea cucumber genome reveals ecological adaptation and Cuvierian tubules defense mechanism.</title>
        <authorList>
            <person name="Chen T."/>
        </authorList>
    </citation>
    <scope>NUCLEOTIDE SEQUENCE</scope>
    <source>
        <strain evidence="3">Nanhai2018</strain>
        <tissue evidence="3">Muscle</tissue>
    </source>
</reference>
<evidence type="ECO:0000256" key="2">
    <source>
        <dbReference type="SAM" id="SignalP"/>
    </source>
</evidence>
<dbReference type="InterPro" id="IPR052682">
    <property type="entry name" value="MZB1"/>
</dbReference>
<feature type="chain" id="PRO_5040160778" evidence="2">
    <location>
        <begin position="30"/>
        <end position="268"/>
    </location>
</feature>
<gene>
    <name evidence="3" type="ORF">HOLleu_37329</name>
</gene>
<keyword evidence="2" id="KW-0732">Signal</keyword>
<dbReference type="AlphaFoldDB" id="A0A9Q0YGY5"/>
<feature type="region of interest" description="Disordered" evidence="1">
    <location>
        <begin position="28"/>
        <end position="64"/>
    </location>
</feature>
<dbReference type="PANTHER" id="PTHR15881">
    <property type="entry name" value="MARGINAL ZONE B- AND B1-CELL-SPECIFIC PROTEIN"/>
    <property type="match status" value="1"/>
</dbReference>
<dbReference type="EMBL" id="JAIZAY010000020">
    <property type="protein sequence ID" value="KAJ8022432.1"/>
    <property type="molecule type" value="Genomic_DNA"/>
</dbReference>
<keyword evidence="4" id="KW-1185">Reference proteome</keyword>
<proteinExistence type="predicted"/>